<protein>
    <recommendedName>
        <fullName evidence="4">Transmembrane protein</fullName>
    </recommendedName>
</protein>
<dbReference type="RefSeq" id="WP_113542134.1">
    <property type="nucleotide sequence ID" value="NZ_WIEA01000012.1"/>
</dbReference>
<evidence type="ECO:0008006" key="4">
    <source>
        <dbReference type="Google" id="ProtNLM"/>
    </source>
</evidence>
<reference evidence="3" key="1">
    <citation type="journal article" date="2020" name="Mol. Plant Microbe">
        <title>Rhizobial microsymbionts of the narrowly endemic Oxytropis species growing in Kamchatka are characterized by significant genetic diversity and possess a set of genes that are associated with T3SS and T6SS secretion systems and can affect the development of symbiosis.</title>
        <authorList>
            <person name="Safronova V."/>
            <person name="Guro P."/>
            <person name="Sazanova A."/>
            <person name="Kuznetsova I."/>
            <person name="Belimov A."/>
            <person name="Yakubov V."/>
            <person name="Chirak E."/>
            <person name="Afonin A."/>
            <person name="Gogolev Y."/>
            <person name="Andronov E."/>
            <person name="Tikhonovich I."/>
        </authorList>
    </citation>
    <scope>NUCLEOTIDE SEQUENCE [LARGE SCALE GENOMIC DNA]</scope>
    <source>
        <strain evidence="3">RCAM0610</strain>
    </source>
</reference>
<keyword evidence="1" id="KW-0472">Membrane</keyword>
<evidence type="ECO:0000256" key="1">
    <source>
        <dbReference type="SAM" id="Phobius"/>
    </source>
</evidence>
<feature type="transmembrane region" description="Helical" evidence="1">
    <location>
        <begin position="36"/>
        <end position="59"/>
    </location>
</feature>
<keyword evidence="1" id="KW-1133">Transmembrane helix</keyword>
<keyword evidence="1" id="KW-0812">Transmembrane</keyword>
<feature type="transmembrane region" description="Helical" evidence="1">
    <location>
        <begin position="12"/>
        <end position="30"/>
    </location>
</feature>
<gene>
    <name evidence="2" type="ORF">HB770_14135</name>
</gene>
<evidence type="ECO:0000313" key="3">
    <source>
        <dbReference type="Proteomes" id="UP000515518"/>
    </source>
</evidence>
<dbReference type="EMBL" id="CP050549">
    <property type="protein sequence ID" value="QND42545.1"/>
    <property type="molecule type" value="Genomic_DNA"/>
</dbReference>
<sequence length="75" mass="8656">MNWNNWCRQIHRWLSIAFTLAVIINIIAMVQERASVWVGLLALLPLALLLLTGLYLFVLPHATRWRSARRSSGWG</sequence>
<accession>A0A7G6RJW3</accession>
<dbReference type="AlphaFoldDB" id="A0A7G6RJW3"/>
<dbReference type="Proteomes" id="UP000515518">
    <property type="component" value="Chromosome"/>
</dbReference>
<name>A0A7G6RJW3_RHILV</name>
<evidence type="ECO:0000313" key="2">
    <source>
        <dbReference type="EMBL" id="QND42545.1"/>
    </source>
</evidence>
<proteinExistence type="predicted"/>
<organism evidence="2 3">
    <name type="scientific">Rhizobium leguminosarum bv. viciae</name>
    <dbReference type="NCBI Taxonomy" id="387"/>
    <lineage>
        <taxon>Bacteria</taxon>
        <taxon>Pseudomonadati</taxon>
        <taxon>Pseudomonadota</taxon>
        <taxon>Alphaproteobacteria</taxon>
        <taxon>Hyphomicrobiales</taxon>
        <taxon>Rhizobiaceae</taxon>
        <taxon>Rhizobium/Agrobacterium group</taxon>
        <taxon>Rhizobium</taxon>
    </lineage>
</organism>